<evidence type="ECO:0000256" key="4">
    <source>
        <dbReference type="ARBA" id="ARBA00022842"/>
    </source>
</evidence>
<keyword evidence="2" id="KW-0479">Metal-binding</keyword>
<reference evidence="6 7" key="1">
    <citation type="submission" date="2019-05" db="EMBL/GenBank/DDBJ databases">
        <authorList>
            <person name="Lee S.D."/>
        </authorList>
    </citation>
    <scope>NUCLEOTIDE SEQUENCE [LARGE SCALE GENOMIC DNA]</scope>
    <source>
        <strain evidence="6 7">C5-26</strain>
    </source>
</reference>
<proteinExistence type="predicted"/>
<dbReference type="InterPro" id="IPR029060">
    <property type="entry name" value="PIN-like_dom_sf"/>
</dbReference>
<dbReference type="Gene3D" id="3.40.50.1010">
    <property type="entry name" value="5'-nuclease"/>
    <property type="match status" value="1"/>
</dbReference>
<protein>
    <submittedName>
        <fullName evidence="6">Nucleotide-binding protein</fullName>
    </submittedName>
</protein>
<dbReference type="Proteomes" id="UP000320244">
    <property type="component" value="Unassembled WGS sequence"/>
</dbReference>
<dbReference type="GO" id="GO:0004518">
    <property type="term" value="F:nuclease activity"/>
    <property type="evidence" value="ECO:0007669"/>
    <property type="project" value="UniProtKB-KW"/>
</dbReference>
<organism evidence="6 7">
    <name type="scientific">Leekyejoonella antrihumi</name>
    <dbReference type="NCBI Taxonomy" id="1660198"/>
    <lineage>
        <taxon>Bacteria</taxon>
        <taxon>Bacillati</taxon>
        <taxon>Actinomycetota</taxon>
        <taxon>Actinomycetes</taxon>
        <taxon>Micrococcales</taxon>
        <taxon>Dermacoccaceae</taxon>
        <taxon>Leekyejoonella</taxon>
    </lineage>
</organism>
<evidence type="ECO:0000256" key="3">
    <source>
        <dbReference type="ARBA" id="ARBA00022801"/>
    </source>
</evidence>
<feature type="domain" description="PIN" evidence="5">
    <location>
        <begin position="7"/>
        <end position="138"/>
    </location>
</feature>
<dbReference type="EMBL" id="VCQV01000020">
    <property type="protein sequence ID" value="TWP35324.1"/>
    <property type="molecule type" value="Genomic_DNA"/>
</dbReference>
<dbReference type="Pfam" id="PF10130">
    <property type="entry name" value="PIN_2"/>
    <property type="match status" value="1"/>
</dbReference>
<keyword evidence="3" id="KW-0378">Hydrolase</keyword>
<comment type="caution">
    <text evidence="6">The sequence shown here is derived from an EMBL/GenBank/DDBJ whole genome shotgun (WGS) entry which is preliminary data.</text>
</comment>
<evidence type="ECO:0000313" key="7">
    <source>
        <dbReference type="Proteomes" id="UP000320244"/>
    </source>
</evidence>
<dbReference type="SUPFAM" id="SSF88723">
    <property type="entry name" value="PIN domain-like"/>
    <property type="match status" value="1"/>
</dbReference>
<evidence type="ECO:0000256" key="2">
    <source>
        <dbReference type="ARBA" id="ARBA00022723"/>
    </source>
</evidence>
<accession>A0A563E0B6</accession>
<dbReference type="RefSeq" id="WP_146317654.1">
    <property type="nucleotide sequence ID" value="NZ_VCQV01000020.1"/>
</dbReference>
<evidence type="ECO:0000313" key="6">
    <source>
        <dbReference type="EMBL" id="TWP35324.1"/>
    </source>
</evidence>
<dbReference type="GO" id="GO:0016787">
    <property type="term" value="F:hydrolase activity"/>
    <property type="evidence" value="ECO:0007669"/>
    <property type="project" value="UniProtKB-KW"/>
</dbReference>
<keyword evidence="1" id="KW-0540">Nuclease</keyword>
<name>A0A563E0B6_9MICO</name>
<evidence type="ECO:0000259" key="5">
    <source>
        <dbReference type="Pfam" id="PF10130"/>
    </source>
</evidence>
<keyword evidence="4" id="KW-0460">Magnesium</keyword>
<dbReference type="OrthoDB" id="68993at2"/>
<evidence type="ECO:0000256" key="1">
    <source>
        <dbReference type="ARBA" id="ARBA00022722"/>
    </source>
</evidence>
<dbReference type="GO" id="GO:0046872">
    <property type="term" value="F:metal ion binding"/>
    <property type="evidence" value="ECO:0007669"/>
    <property type="project" value="UniProtKB-KW"/>
</dbReference>
<gene>
    <name evidence="6" type="ORF">FGL98_14540</name>
</gene>
<dbReference type="InterPro" id="IPR002716">
    <property type="entry name" value="PIN_dom"/>
</dbReference>
<reference evidence="6 7" key="2">
    <citation type="submission" date="2019-08" db="EMBL/GenBank/DDBJ databases">
        <title>Jejuicoccus antrihumi gen. nov., sp. nov., a new member of the family Dermacoccaceae isolated from a cave.</title>
        <authorList>
            <person name="Schumann P."/>
            <person name="Kim I.S."/>
        </authorList>
    </citation>
    <scope>NUCLEOTIDE SEQUENCE [LARGE SCALE GENOMIC DNA]</scope>
    <source>
        <strain evidence="6 7">C5-26</strain>
    </source>
</reference>
<dbReference type="AlphaFoldDB" id="A0A563E0B6"/>
<sequence>MAKRGLVLDANILIRLVLGVRVRDLVLTYLDQVVFFSPVECFDDARKYLPDLLLRRGVDPAPALEVLDHFEQLIRPLHESVYEIARDEALARIEQRDVRDWPILAAALTLGCPIWTEDQDFFGTGVPTWTTDRVELYLNGQHPPLT</sequence>
<keyword evidence="7" id="KW-1185">Reference proteome</keyword>